<keyword evidence="5 11" id="KW-0547">Nucleotide-binding</keyword>
<keyword evidence="8 11" id="KW-1133">Transmembrane helix</keyword>
<dbReference type="RefSeq" id="WP_179979575.1">
    <property type="nucleotide sequence ID" value="NZ_LT608333.1"/>
</dbReference>
<keyword evidence="10 11" id="KW-0472">Membrane</keyword>
<dbReference type="GO" id="GO:0005886">
    <property type="term" value="C:plasma membrane"/>
    <property type="evidence" value="ECO:0007669"/>
    <property type="project" value="UniProtKB-SubCell"/>
</dbReference>
<proteinExistence type="inferred from homology"/>
<evidence type="ECO:0000256" key="7">
    <source>
        <dbReference type="ARBA" id="ARBA00022958"/>
    </source>
</evidence>
<keyword evidence="6 11" id="KW-0067">ATP-binding</keyword>
<dbReference type="AlphaFoldDB" id="A0A212L0G4"/>
<dbReference type="EMBL" id="FMJC01000001">
    <property type="protein sequence ID" value="SCM71010.1"/>
    <property type="molecule type" value="Genomic_DNA"/>
</dbReference>
<dbReference type="PIRSF" id="PIRSF001296">
    <property type="entry name" value="K_ATPase_KdpC"/>
    <property type="match status" value="1"/>
</dbReference>
<keyword evidence="3 11" id="KW-0633">Potassium transport</keyword>
<evidence type="ECO:0000256" key="3">
    <source>
        <dbReference type="ARBA" id="ARBA00022538"/>
    </source>
</evidence>
<keyword evidence="13" id="KW-0378">Hydrolase</keyword>
<dbReference type="GO" id="GO:0005524">
    <property type="term" value="F:ATP binding"/>
    <property type="evidence" value="ECO:0007669"/>
    <property type="project" value="UniProtKB-UniRule"/>
</dbReference>
<comment type="function">
    <text evidence="11">Part of the high-affinity ATP-driven potassium transport (or Kdp) system, which catalyzes the hydrolysis of ATP coupled with the electrogenic transport of potassium into the cytoplasm. This subunit acts as a catalytic chaperone that increases the ATP-binding affinity of the ATP-hydrolyzing subunit KdpB by the formation of a transient KdpB/KdpC/ATP ternary complex.</text>
</comment>
<keyword evidence="2 11" id="KW-1003">Cell membrane</keyword>
<evidence type="ECO:0000256" key="10">
    <source>
        <dbReference type="ARBA" id="ARBA00023136"/>
    </source>
</evidence>
<gene>
    <name evidence="11 13" type="primary">kdpC</name>
    <name evidence="13" type="ORF">KL86DES1_10787</name>
</gene>
<reference evidence="13" key="1">
    <citation type="submission" date="2016-08" db="EMBL/GenBank/DDBJ databases">
        <authorList>
            <person name="Seilhamer J.J."/>
        </authorList>
    </citation>
    <scope>NUCLEOTIDE SEQUENCE</scope>
    <source>
        <strain evidence="13">86-1</strain>
    </source>
</reference>
<evidence type="ECO:0000256" key="9">
    <source>
        <dbReference type="ARBA" id="ARBA00023065"/>
    </source>
</evidence>
<evidence type="ECO:0000256" key="8">
    <source>
        <dbReference type="ARBA" id="ARBA00022989"/>
    </source>
</evidence>
<evidence type="ECO:0000256" key="12">
    <source>
        <dbReference type="SAM" id="MobiDB-lite"/>
    </source>
</evidence>
<dbReference type="GO" id="GO:0016787">
    <property type="term" value="F:hydrolase activity"/>
    <property type="evidence" value="ECO:0007669"/>
    <property type="project" value="UniProtKB-KW"/>
</dbReference>
<keyword evidence="7 11" id="KW-0630">Potassium</keyword>
<dbReference type="PANTHER" id="PTHR30042:SF2">
    <property type="entry name" value="POTASSIUM-TRANSPORTING ATPASE KDPC SUBUNIT"/>
    <property type="match status" value="1"/>
</dbReference>
<comment type="similarity">
    <text evidence="11">Belongs to the KdpC family.</text>
</comment>
<evidence type="ECO:0000313" key="13">
    <source>
        <dbReference type="EMBL" id="SCM71010.1"/>
    </source>
</evidence>
<comment type="subunit">
    <text evidence="11">The system is composed of three essential subunits: KdpA, KdpB and KdpC.</text>
</comment>
<name>A0A212L0G4_9BACT</name>
<protein>
    <recommendedName>
        <fullName evidence="11">Potassium-transporting ATPase KdpC subunit</fullName>
    </recommendedName>
    <alternativeName>
        <fullName evidence="11">ATP phosphohydrolase [potassium-transporting] C chain</fullName>
    </alternativeName>
    <alternativeName>
        <fullName evidence="11">Potassium-binding and translocating subunit C</fullName>
    </alternativeName>
    <alternativeName>
        <fullName evidence="11">Potassium-translocating ATPase C chain</fullName>
    </alternativeName>
</protein>
<keyword evidence="9 11" id="KW-0406">Ion transport</keyword>
<dbReference type="HAMAP" id="MF_00276">
    <property type="entry name" value="KdpC"/>
    <property type="match status" value="1"/>
</dbReference>
<evidence type="ECO:0000256" key="2">
    <source>
        <dbReference type="ARBA" id="ARBA00022475"/>
    </source>
</evidence>
<keyword evidence="1 11" id="KW-0813">Transport</keyword>
<dbReference type="Pfam" id="PF02669">
    <property type="entry name" value="KdpC"/>
    <property type="match status" value="1"/>
</dbReference>
<dbReference type="GO" id="GO:0008556">
    <property type="term" value="F:P-type potassium transmembrane transporter activity"/>
    <property type="evidence" value="ECO:0007669"/>
    <property type="project" value="InterPro"/>
</dbReference>
<evidence type="ECO:0000256" key="5">
    <source>
        <dbReference type="ARBA" id="ARBA00022741"/>
    </source>
</evidence>
<evidence type="ECO:0000256" key="11">
    <source>
        <dbReference type="HAMAP-Rule" id="MF_00276"/>
    </source>
</evidence>
<evidence type="ECO:0000256" key="6">
    <source>
        <dbReference type="ARBA" id="ARBA00022840"/>
    </source>
</evidence>
<dbReference type="PANTHER" id="PTHR30042">
    <property type="entry name" value="POTASSIUM-TRANSPORTING ATPASE C CHAIN"/>
    <property type="match status" value="1"/>
</dbReference>
<organism evidence="13">
    <name type="scientific">uncultured Desulfovibrio sp</name>
    <dbReference type="NCBI Taxonomy" id="167968"/>
    <lineage>
        <taxon>Bacteria</taxon>
        <taxon>Pseudomonadati</taxon>
        <taxon>Thermodesulfobacteriota</taxon>
        <taxon>Desulfovibrionia</taxon>
        <taxon>Desulfovibrionales</taxon>
        <taxon>Desulfovibrionaceae</taxon>
        <taxon>Desulfovibrio</taxon>
        <taxon>environmental samples</taxon>
    </lineage>
</organism>
<evidence type="ECO:0000256" key="4">
    <source>
        <dbReference type="ARBA" id="ARBA00022692"/>
    </source>
</evidence>
<dbReference type="InterPro" id="IPR003820">
    <property type="entry name" value="KdpC"/>
</dbReference>
<accession>A0A212L0G4</accession>
<sequence>MHTLTVLRRAVVFLALLTILTCAYTVIVTAAGKALFPFQVGGSIITINGKAYSTLLGQPFNAPNHLWGRPVSVDVSTYSANSKPLLYAGPSNKSPATAEYAANLQTRLDHVRNAHPEKAGTPVPVDLVTESASGLDPHISPAAAEYQAERLARATGFTLVEVRRTIAMYTEGRTLGLLGEPRVNVLKVNLALDGLLPSGRAASRDGGTSPQTGARATAVAR</sequence>
<comment type="subcellular location">
    <subcellularLocation>
        <location evidence="11">Cell membrane</location>
        <topology evidence="11">Single-pass membrane protein</topology>
    </subcellularLocation>
</comment>
<evidence type="ECO:0000256" key="1">
    <source>
        <dbReference type="ARBA" id="ARBA00022448"/>
    </source>
</evidence>
<keyword evidence="4 11" id="KW-0812">Transmembrane</keyword>
<feature type="region of interest" description="Disordered" evidence="12">
    <location>
        <begin position="198"/>
        <end position="221"/>
    </location>
</feature>